<dbReference type="Proteomes" id="UP000799779">
    <property type="component" value="Unassembled WGS sequence"/>
</dbReference>
<dbReference type="AlphaFoldDB" id="A0A6A5X3E3"/>
<protein>
    <submittedName>
        <fullName evidence="2">Uncharacterized protein</fullName>
    </submittedName>
</protein>
<evidence type="ECO:0000256" key="1">
    <source>
        <dbReference type="SAM" id="MobiDB-lite"/>
    </source>
</evidence>
<sequence>MTSPTLPAEPPPPPVFTPSFESVVENHHLFYGCATRTPHSLRVKNSSSSSTHDWKLSLSALYFDHSGGGGPFLLQDLPARLIPFFSYKDTTVYITHQIRVNVFDLLDAMYQEWYPTRDRTVFNNGLLRDCGAPYFGLTVKVQFEDDNPKHPAVLSDLTQWHLNLSRHVQHLAPQFNFFVEGGARMLTRPGVQAPSLRPVRVEYTPLIRSTFAECFIWMDGKSEDKVAKLIVLSKDMQDKISSAECKGLWQDVDLEEQVKRATDSEAEDEKIGYGERFN</sequence>
<organism evidence="2 3">
    <name type="scientific">Amniculicola lignicola CBS 123094</name>
    <dbReference type="NCBI Taxonomy" id="1392246"/>
    <lineage>
        <taxon>Eukaryota</taxon>
        <taxon>Fungi</taxon>
        <taxon>Dikarya</taxon>
        <taxon>Ascomycota</taxon>
        <taxon>Pezizomycotina</taxon>
        <taxon>Dothideomycetes</taxon>
        <taxon>Pleosporomycetidae</taxon>
        <taxon>Pleosporales</taxon>
        <taxon>Amniculicolaceae</taxon>
        <taxon>Amniculicola</taxon>
    </lineage>
</organism>
<gene>
    <name evidence="2" type="ORF">P154DRAFT_517158</name>
</gene>
<accession>A0A6A5X3E3</accession>
<name>A0A6A5X3E3_9PLEO</name>
<keyword evidence="3" id="KW-1185">Reference proteome</keyword>
<dbReference type="OrthoDB" id="3788499at2759"/>
<evidence type="ECO:0000313" key="3">
    <source>
        <dbReference type="Proteomes" id="UP000799779"/>
    </source>
</evidence>
<proteinExistence type="predicted"/>
<feature type="region of interest" description="Disordered" evidence="1">
    <location>
        <begin position="259"/>
        <end position="278"/>
    </location>
</feature>
<dbReference type="EMBL" id="ML977557">
    <property type="protein sequence ID" value="KAF2007426.1"/>
    <property type="molecule type" value="Genomic_DNA"/>
</dbReference>
<reference evidence="2" key="1">
    <citation type="journal article" date="2020" name="Stud. Mycol.">
        <title>101 Dothideomycetes genomes: a test case for predicting lifestyles and emergence of pathogens.</title>
        <authorList>
            <person name="Haridas S."/>
            <person name="Albert R."/>
            <person name="Binder M."/>
            <person name="Bloem J."/>
            <person name="Labutti K."/>
            <person name="Salamov A."/>
            <person name="Andreopoulos B."/>
            <person name="Baker S."/>
            <person name="Barry K."/>
            <person name="Bills G."/>
            <person name="Bluhm B."/>
            <person name="Cannon C."/>
            <person name="Castanera R."/>
            <person name="Culley D."/>
            <person name="Daum C."/>
            <person name="Ezra D."/>
            <person name="Gonzalez J."/>
            <person name="Henrissat B."/>
            <person name="Kuo A."/>
            <person name="Liang C."/>
            <person name="Lipzen A."/>
            <person name="Lutzoni F."/>
            <person name="Magnuson J."/>
            <person name="Mondo S."/>
            <person name="Nolan M."/>
            <person name="Ohm R."/>
            <person name="Pangilinan J."/>
            <person name="Park H.-J."/>
            <person name="Ramirez L."/>
            <person name="Alfaro M."/>
            <person name="Sun H."/>
            <person name="Tritt A."/>
            <person name="Yoshinaga Y."/>
            <person name="Zwiers L.-H."/>
            <person name="Turgeon B."/>
            <person name="Goodwin S."/>
            <person name="Spatafora J."/>
            <person name="Crous P."/>
            <person name="Grigoriev I."/>
        </authorList>
    </citation>
    <scope>NUCLEOTIDE SEQUENCE</scope>
    <source>
        <strain evidence="2">CBS 123094</strain>
    </source>
</reference>
<evidence type="ECO:0000313" key="2">
    <source>
        <dbReference type="EMBL" id="KAF2007426.1"/>
    </source>
</evidence>